<evidence type="ECO:0000313" key="4">
    <source>
        <dbReference type="Proteomes" id="UP000285875"/>
    </source>
</evidence>
<keyword evidence="2" id="KW-0812">Transmembrane</keyword>
<dbReference type="EMBL" id="CP025570">
    <property type="protein sequence ID" value="AZZ39210.1"/>
    <property type="molecule type" value="Genomic_DNA"/>
</dbReference>
<sequence>MAMTVLDRLLHPGIERARRLMKIDDARTTSTPDDPDPDLRRLASRPAHHGSALAGRIASPPHIVSLVWTITCLVTPTDPRTRLICLTVGLICLVAGPSLTLAVLLRSGSVSDEQVVRRTERHRLYILILAWIGAGALALTGLGAPRQLLAVAAAMLTGVVLVAITTLATKASLHLAVLAGAAVVLCLVWWPAGALCAAAVPLLAWARVDEGRHTRLQVLLGTALGALGGASYLLYNID</sequence>
<feature type="transmembrane region" description="Helical" evidence="2">
    <location>
        <begin position="216"/>
        <end position="235"/>
    </location>
</feature>
<accession>A0A3Q9UIT7</accession>
<feature type="transmembrane region" description="Helical" evidence="2">
    <location>
        <begin position="149"/>
        <end position="169"/>
    </location>
</feature>
<dbReference type="Proteomes" id="UP000285875">
    <property type="component" value="Chromosome"/>
</dbReference>
<evidence type="ECO:0008006" key="5">
    <source>
        <dbReference type="Google" id="ProtNLM"/>
    </source>
</evidence>
<evidence type="ECO:0000313" key="3">
    <source>
        <dbReference type="EMBL" id="AZZ39210.1"/>
    </source>
</evidence>
<feature type="transmembrane region" description="Helical" evidence="2">
    <location>
        <begin position="175"/>
        <end position="204"/>
    </location>
</feature>
<feature type="region of interest" description="Disordered" evidence="1">
    <location>
        <begin position="23"/>
        <end position="43"/>
    </location>
</feature>
<reference evidence="4" key="1">
    <citation type="submission" date="2017-12" db="EMBL/GenBank/DDBJ databases">
        <title>Whole genome sequencing of Acidipropionibacterium jensenii strains JS279 and JS280.</title>
        <authorList>
            <person name="Deptula P."/>
            <person name="Laine P."/>
            <person name="Smolander O.-P."/>
            <person name="Paulin L."/>
            <person name="Auvinen P."/>
            <person name="Varmanen P."/>
        </authorList>
    </citation>
    <scope>NUCLEOTIDE SEQUENCE [LARGE SCALE GENOMIC DNA]</scope>
    <source>
        <strain evidence="4">JS280</strain>
    </source>
</reference>
<feature type="transmembrane region" description="Helical" evidence="2">
    <location>
        <begin position="124"/>
        <end position="142"/>
    </location>
</feature>
<proteinExistence type="predicted"/>
<feature type="transmembrane region" description="Helical" evidence="2">
    <location>
        <begin position="83"/>
        <end position="104"/>
    </location>
</feature>
<dbReference type="KEGG" id="aji:C0Z10_04970"/>
<organism evidence="3 4">
    <name type="scientific">Acidipropionibacterium jensenii</name>
    <dbReference type="NCBI Taxonomy" id="1749"/>
    <lineage>
        <taxon>Bacteria</taxon>
        <taxon>Bacillati</taxon>
        <taxon>Actinomycetota</taxon>
        <taxon>Actinomycetes</taxon>
        <taxon>Propionibacteriales</taxon>
        <taxon>Propionibacteriaceae</taxon>
        <taxon>Acidipropionibacterium</taxon>
    </lineage>
</organism>
<gene>
    <name evidence="3" type="ORF">C0Z10_04970</name>
</gene>
<evidence type="ECO:0000256" key="2">
    <source>
        <dbReference type="SAM" id="Phobius"/>
    </source>
</evidence>
<evidence type="ECO:0000256" key="1">
    <source>
        <dbReference type="SAM" id="MobiDB-lite"/>
    </source>
</evidence>
<protein>
    <recommendedName>
        <fullName evidence="5">Phosphatase PAP2 family protein</fullName>
    </recommendedName>
</protein>
<keyword evidence="2" id="KW-1133">Transmembrane helix</keyword>
<keyword evidence="2" id="KW-0472">Membrane</keyword>
<name>A0A3Q9UIT7_9ACTN</name>
<dbReference type="AlphaFoldDB" id="A0A3Q9UIT7"/>